<reference evidence="2" key="1">
    <citation type="submission" date="2017-01" db="EMBL/GenBank/DDBJ databases">
        <title>Comparative genomics of anhydrobiosis in the tardigrade Hypsibius dujardini.</title>
        <authorList>
            <person name="Yoshida Y."/>
            <person name="Koutsovoulos G."/>
            <person name="Laetsch D."/>
            <person name="Stevens L."/>
            <person name="Kumar S."/>
            <person name="Horikawa D."/>
            <person name="Ishino K."/>
            <person name="Komine S."/>
            <person name="Tomita M."/>
            <person name="Blaxter M."/>
            <person name="Arakawa K."/>
        </authorList>
    </citation>
    <scope>NUCLEOTIDE SEQUENCE [LARGE SCALE GENOMIC DNA]</scope>
    <source>
        <strain evidence="2">Z151</strain>
    </source>
</reference>
<gene>
    <name evidence="1" type="ORF">BV898_15883</name>
</gene>
<protein>
    <submittedName>
        <fullName evidence="1">Uncharacterized protein</fullName>
    </submittedName>
</protein>
<dbReference type="Proteomes" id="UP000192578">
    <property type="component" value="Unassembled WGS sequence"/>
</dbReference>
<sequence length="589" mass="65504">MHWDRVGLQTTNRRQEDDIFIWNSAVAHMYSSEMSTFIRVSLVEAGYYSMALKDLEEVTVCLNEPNDDVIRLLRGSLSKITWISSPSFVWPNFSLFPGQCLLACRPRFIHDVLHLKVPSIVVIGPSDTRKTTLVEICLLFIGSDRKTGPSFSHKHISEYEFGKRTLKCTLPMLVSDPPLNNANQYAELVQHVFDGARHRNAALTYDTGAGPILAINADFLKAWQKTVTEAWNRVRSRLVPVGVETTIAFPAKDEDLYRRAQSLSSYLPDLLRFPEKDLCASMVFFKDTLAESVPAELGGPSALQRSKMGEPAEFGDYPALRCNTESLALFYTFGELVGKVVAPDFDFRSLVNEHAINRSFSSVAHYLAQIVGGAPLSMPSARITVEEVILDILLFALDPLKLNYNKAIAIRGTLNAGLFGKHKKSLRLFLDRNTQSGCYDRVSLRVPKTPKNMREQEAQHCLFFYVADLLVKLQHQLLVMDIVACDAKNRLHWDKAARTGLSALDEIAVDALDFHETACLASPAVADCFKVEGVSEAAAKSDENAASQESETSMIVIEEASFVQKNASPNDMFAAANFDPLLVNDLAVD</sequence>
<keyword evidence="2" id="KW-1185">Reference proteome</keyword>
<proteinExistence type="predicted"/>
<evidence type="ECO:0000313" key="2">
    <source>
        <dbReference type="Proteomes" id="UP000192578"/>
    </source>
</evidence>
<organism evidence="1 2">
    <name type="scientific">Hypsibius exemplaris</name>
    <name type="common">Freshwater tardigrade</name>
    <dbReference type="NCBI Taxonomy" id="2072580"/>
    <lineage>
        <taxon>Eukaryota</taxon>
        <taxon>Metazoa</taxon>
        <taxon>Ecdysozoa</taxon>
        <taxon>Tardigrada</taxon>
        <taxon>Eutardigrada</taxon>
        <taxon>Parachela</taxon>
        <taxon>Hypsibioidea</taxon>
        <taxon>Hypsibiidae</taxon>
        <taxon>Hypsibius</taxon>
    </lineage>
</organism>
<evidence type="ECO:0000313" key="1">
    <source>
        <dbReference type="EMBL" id="OWA51400.1"/>
    </source>
</evidence>
<dbReference type="AlphaFoldDB" id="A0A9X6NCH2"/>
<accession>A0A9X6NCH2</accession>
<name>A0A9X6NCH2_HYPEX</name>
<comment type="caution">
    <text evidence="1">The sequence shown here is derived from an EMBL/GenBank/DDBJ whole genome shotgun (WGS) entry which is preliminary data.</text>
</comment>
<dbReference type="EMBL" id="MTYJ01000226">
    <property type="protein sequence ID" value="OWA51400.1"/>
    <property type="molecule type" value="Genomic_DNA"/>
</dbReference>